<feature type="domain" description="Fibronectin type-III" evidence="9">
    <location>
        <begin position="195"/>
        <end position="290"/>
    </location>
</feature>
<evidence type="ECO:0000256" key="6">
    <source>
        <dbReference type="ARBA" id="ARBA00038207"/>
    </source>
</evidence>
<proteinExistence type="inferred from homology"/>
<evidence type="ECO:0000313" key="10">
    <source>
        <dbReference type="Ensembl" id="ENSNMLP00000043135.1"/>
    </source>
</evidence>
<dbReference type="FunFam" id="2.60.40.10:FF:000185">
    <property type="entry name" value="Fibronectin type III domain containing 3A"/>
    <property type="match status" value="1"/>
</dbReference>
<dbReference type="Pfam" id="PF00041">
    <property type="entry name" value="fn3"/>
    <property type="match status" value="6"/>
</dbReference>
<dbReference type="FunFam" id="2.60.40.10:FF:000309">
    <property type="entry name" value="Fibronectin type III domain containing 3B"/>
    <property type="match status" value="1"/>
</dbReference>
<reference evidence="10" key="2">
    <citation type="submission" date="2025-09" db="UniProtKB">
        <authorList>
            <consortium name="Ensembl"/>
        </authorList>
    </citation>
    <scope>IDENTIFICATION</scope>
</reference>
<name>A0A8C6UYL0_9GOBI</name>
<feature type="domain" description="Fibronectin type-III" evidence="9">
    <location>
        <begin position="90"/>
        <end position="191"/>
    </location>
</feature>
<dbReference type="FunFam" id="2.60.40.10:FF:000180">
    <property type="entry name" value="Fibronectin type III domain containing 3A"/>
    <property type="match status" value="1"/>
</dbReference>
<dbReference type="InterPro" id="IPR036116">
    <property type="entry name" value="FN3_sf"/>
</dbReference>
<evidence type="ECO:0000256" key="5">
    <source>
        <dbReference type="ARBA" id="ARBA00023136"/>
    </source>
</evidence>
<dbReference type="PANTHER" id="PTHR24099">
    <property type="entry name" value="E3 UBIQUITIN-PROTEIN LIGASE TRIM36-RELATED"/>
    <property type="match status" value="1"/>
</dbReference>
<feature type="region of interest" description="Disordered" evidence="7">
    <location>
        <begin position="712"/>
        <end position="737"/>
    </location>
</feature>
<comment type="subcellular location">
    <subcellularLocation>
        <location evidence="1">Membrane</location>
        <topology evidence="1">Single-pass membrane protein</topology>
    </subcellularLocation>
</comment>
<feature type="region of interest" description="Disordered" evidence="7">
    <location>
        <begin position="811"/>
        <end position="832"/>
    </location>
</feature>
<evidence type="ECO:0000256" key="1">
    <source>
        <dbReference type="ARBA" id="ARBA00004167"/>
    </source>
</evidence>
<evidence type="ECO:0000256" key="4">
    <source>
        <dbReference type="ARBA" id="ARBA00022989"/>
    </source>
</evidence>
<dbReference type="SUPFAM" id="SSF49265">
    <property type="entry name" value="Fibronectin type III"/>
    <property type="match status" value="6"/>
</dbReference>
<comment type="similarity">
    <text evidence="6">Belongs to the FNDC3 family.</text>
</comment>
<dbReference type="GO" id="GO:0016020">
    <property type="term" value="C:membrane"/>
    <property type="evidence" value="ECO:0007669"/>
    <property type="project" value="UniProtKB-SubCell"/>
</dbReference>
<keyword evidence="11" id="KW-1185">Reference proteome</keyword>
<evidence type="ECO:0000256" key="8">
    <source>
        <dbReference type="SAM" id="Phobius"/>
    </source>
</evidence>
<evidence type="ECO:0000256" key="3">
    <source>
        <dbReference type="ARBA" id="ARBA00022737"/>
    </source>
</evidence>
<keyword evidence="5 8" id="KW-0472">Membrane</keyword>
<accession>A0A8C6UYL0</accession>
<dbReference type="SMART" id="SM00060">
    <property type="entry name" value="FN3"/>
    <property type="match status" value="8"/>
</dbReference>
<keyword evidence="4 8" id="KW-1133">Transmembrane helix</keyword>
<dbReference type="PRINTS" id="PR00014">
    <property type="entry name" value="FNTYPEIII"/>
</dbReference>
<dbReference type="PANTHER" id="PTHR24099:SF11">
    <property type="entry name" value="FIBRONECTIN TYPE III DOMAIN-CONTAINING 3BA-RELATED"/>
    <property type="match status" value="1"/>
</dbReference>
<evidence type="ECO:0000259" key="9">
    <source>
        <dbReference type="PROSITE" id="PS50853"/>
    </source>
</evidence>
<feature type="domain" description="Fibronectin type-III" evidence="9">
    <location>
        <begin position="732"/>
        <end position="831"/>
    </location>
</feature>
<dbReference type="InterPro" id="IPR013783">
    <property type="entry name" value="Ig-like_fold"/>
</dbReference>
<keyword evidence="2 8" id="KW-0812">Transmembrane</keyword>
<dbReference type="Proteomes" id="UP000694523">
    <property type="component" value="Unplaced"/>
</dbReference>
<reference evidence="10" key="1">
    <citation type="submission" date="2025-08" db="UniProtKB">
        <authorList>
            <consortium name="Ensembl"/>
        </authorList>
    </citation>
    <scope>IDENTIFICATION</scope>
</reference>
<sequence length="976" mass="106595">MMSPNGSIPPIHVPPGYISQVLEDTTGVRRVVVTPQSPECYPPSYSPALSPTHHLPPYLTHPHFIPNSHSFYPQWAPERSHTSTTSITCHPCTLTKVVTNVQSRAARLSWAPPAGLVNRLSNGVPVSCSYEVSLSDKGRDGKYRLIYSGEELEYHLKDLRPATDYHVRISAMYNSVRGSCSEAVSFTTHCSVPDVPLAPKLSHRTKSTLSLQWKAPGDNGSKITNYLLEWDEGKKNSVFRECYFGSQRHHKLPRLFPACGYTFRVAAHNDIGTSGFSTEVVYYTMGTLPALPLAPRLVRAGVSWVTLEWGRPEGSPSEEQLKYTLEIQEDNSGTDFHPKYTGENLTCTVQGLKRSTQYKFRLIASNMEGKSSPSEVLVCTTNPDKPGPPSTPCVAAATPYGFTVTWDNGGSEALTYLLEISEGSSPWEVVYSGPATECVCEQLTPGTVYRLRVCSITTGGHSQCAVSVPFRTLCVPPGPCVPPRVVGKAKHKEVQLEWGKSVDGVCEQCVFSLEMSEGDSEPAEVYNGAELQCTVGSLLPGATYNFRVRAANEAGVRILGPPGQCGAPVITLTSNTCVTLNWESPEGSGSDISEYRLEWAREEEPMEQIYCGSATQCELSDLTPATEYCCRLQAVNQAGAGPYSEQASIRTPATIPDPVTTLTLLDLPTCPETGHFPSTCLFLKWEEPNSNGAEITSYVVTVDDQTITVESGTSHMSLQRPSRGPDTPPAPGPAPLECSAAGPQSLKLKWGENNSNTHTRALLSDDMVYTLQMEDKNHRFVTIYRGPSHTYKVQRLTESSSYCFRIQAVSDAGEDHSPKRTPSAPPSLSPKVHQLEGNTCEVTWEAIAPMRGDPVSYILQVLVGRESEYKQVYKGEEGSFQISGLQGNTDYRFRVGACRRCQDTSQELSGPLSPSSLFTLRRHDSSSASSGELCPTETGKAVGLISSDERFAALIVCVFAGFSILIACLLQYFFMK</sequence>
<dbReference type="Ensembl" id="ENSNMLT00000047895.1">
    <property type="protein sequence ID" value="ENSNMLP00000043135.1"/>
    <property type="gene ID" value="ENSNMLG00000025960.1"/>
</dbReference>
<evidence type="ECO:0000313" key="11">
    <source>
        <dbReference type="Proteomes" id="UP000694523"/>
    </source>
</evidence>
<protein>
    <submittedName>
        <fullName evidence="10">Fibronectin type III domain containing 3Ba</fullName>
    </submittedName>
</protein>
<evidence type="ECO:0000256" key="7">
    <source>
        <dbReference type="SAM" id="MobiDB-lite"/>
    </source>
</evidence>
<feature type="domain" description="Fibronectin type-III" evidence="9">
    <location>
        <begin position="388"/>
        <end position="478"/>
    </location>
</feature>
<dbReference type="InterPro" id="IPR050617">
    <property type="entry name" value="E3_ligase_FN3/SPRY"/>
</dbReference>
<feature type="domain" description="Fibronectin type-III" evidence="9">
    <location>
        <begin position="291"/>
        <end position="384"/>
    </location>
</feature>
<evidence type="ECO:0000256" key="2">
    <source>
        <dbReference type="ARBA" id="ARBA00022692"/>
    </source>
</evidence>
<keyword evidence="3" id="KW-0677">Repeat</keyword>
<dbReference type="InterPro" id="IPR003961">
    <property type="entry name" value="FN3_dom"/>
</dbReference>
<feature type="transmembrane region" description="Helical" evidence="8">
    <location>
        <begin position="951"/>
        <end position="974"/>
    </location>
</feature>
<dbReference type="Gene3D" id="2.60.40.10">
    <property type="entry name" value="Immunoglobulins"/>
    <property type="match status" value="8"/>
</dbReference>
<dbReference type="CDD" id="cd00063">
    <property type="entry name" value="FN3"/>
    <property type="match status" value="8"/>
</dbReference>
<feature type="domain" description="Fibronectin type-III" evidence="9">
    <location>
        <begin position="561"/>
        <end position="654"/>
    </location>
</feature>
<dbReference type="AlphaFoldDB" id="A0A8C6UYL0"/>
<organism evidence="10 11">
    <name type="scientific">Neogobius melanostomus</name>
    <name type="common">round goby</name>
    <dbReference type="NCBI Taxonomy" id="47308"/>
    <lineage>
        <taxon>Eukaryota</taxon>
        <taxon>Metazoa</taxon>
        <taxon>Chordata</taxon>
        <taxon>Craniata</taxon>
        <taxon>Vertebrata</taxon>
        <taxon>Euteleostomi</taxon>
        <taxon>Actinopterygii</taxon>
        <taxon>Neopterygii</taxon>
        <taxon>Teleostei</taxon>
        <taxon>Neoteleostei</taxon>
        <taxon>Acanthomorphata</taxon>
        <taxon>Gobiaria</taxon>
        <taxon>Gobiiformes</taxon>
        <taxon>Gobioidei</taxon>
        <taxon>Gobiidae</taxon>
        <taxon>Benthophilinae</taxon>
        <taxon>Neogobiini</taxon>
        <taxon>Neogobius</taxon>
    </lineage>
</organism>
<dbReference type="PROSITE" id="PS50853">
    <property type="entry name" value="FN3"/>
    <property type="match status" value="6"/>
</dbReference>
<dbReference type="FunFam" id="2.60.40.10:FF:000210">
    <property type="entry name" value="Fibronectin type III domain containing 3A"/>
    <property type="match status" value="1"/>
</dbReference>